<sequence length="53" mass="6129">MLINTNRIEFGGCEMEKKEIAREVAVKWILSGITVNEEEQLNKILSKIHTENK</sequence>
<dbReference type="AlphaFoldDB" id="A0A9W5P051"/>
<dbReference type="EMBL" id="AHFG01000068">
    <property type="protein sequence ID" value="EJR67728.1"/>
    <property type="molecule type" value="Genomic_DNA"/>
</dbReference>
<evidence type="ECO:0000313" key="1">
    <source>
        <dbReference type="EMBL" id="EJR67728.1"/>
    </source>
</evidence>
<comment type="caution">
    <text evidence="1">The sequence shown here is derived from an EMBL/GenBank/DDBJ whole genome shotgun (WGS) entry which is preliminary data.</text>
</comment>
<organism evidence="1 2">
    <name type="scientific">Bacillus cereus VD154</name>
    <dbReference type="NCBI Taxonomy" id="1053238"/>
    <lineage>
        <taxon>Bacteria</taxon>
        <taxon>Bacillati</taxon>
        <taxon>Bacillota</taxon>
        <taxon>Bacilli</taxon>
        <taxon>Bacillales</taxon>
        <taxon>Bacillaceae</taxon>
        <taxon>Bacillus</taxon>
        <taxon>Bacillus cereus group</taxon>
    </lineage>
</organism>
<evidence type="ECO:0000313" key="2">
    <source>
        <dbReference type="Proteomes" id="UP000006967"/>
    </source>
</evidence>
<proteinExistence type="predicted"/>
<name>A0A9W5P051_BACCE</name>
<dbReference type="Proteomes" id="UP000006967">
    <property type="component" value="Unassembled WGS sequence"/>
</dbReference>
<accession>A0A9W5P051</accession>
<gene>
    <name evidence="1" type="ORF">IK5_05093</name>
</gene>
<protein>
    <submittedName>
        <fullName evidence="1">Uncharacterized protein</fullName>
    </submittedName>
</protein>
<reference evidence="1 2" key="1">
    <citation type="submission" date="2012-04" db="EMBL/GenBank/DDBJ databases">
        <title>The Genome Sequence of Bacillus cereus VD154.</title>
        <authorList>
            <consortium name="The Broad Institute Genome Sequencing Platform"/>
            <consortium name="The Broad Institute Genome Sequencing Center for Infectious Disease"/>
            <person name="Feldgarden M."/>
            <person name="Van der Auwera G.A."/>
            <person name="Mahillon J."/>
            <person name="Duprez V."/>
            <person name="Timmery S."/>
            <person name="Mattelet C."/>
            <person name="Dierick K."/>
            <person name="Sun M."/>
            <person name="Yu Z."/>
            <person name="Zhu L."/>
            <person name="Hu X."/>
            <person name="Shank E.B."/>
            <person name="Swiecicka I."/>
            <person name="Hansen B.M."/>
            <person name="Andrup L."/>
            <person name="Young S.K."/>
            <person name="Zeng Q."/>
            <person name="Gargeya S."/>
            <person name="Fitzgerald M."/>
            <person name="Haas B."/>
            <person name="Abouelleil A."/>
            <person name="Alvarado L."/>
            <person name="Arachchi H.M."/>
            <person name="Berlin A."/>
            <person name="Chapman S.B."/>
            <person name="Goldberg J."/>
            <person name="Griggs A."/>
            <person name="Gujja S."/>
            <person name="Hansen M."/>
            <person name="Howarth C."/>
            <person name="Imamovic A."/>
            <person name="Larimer J."/>
            <person name="McCowen C."/>
            <person name="Montmayeur A."/>
            <person name="Murphy C."/>
            <person name="Neiman D."/>
            <person name="Pearson M."/>
            <person name="Priest M."/>
            <person name="Roberts A."/>
            <person name="Saif S."/>
            <person name="Shea T."/>
            <person name="Sisk P."/>
            <person name="Sykes S."/>
            <person name="Wortman J."/>
            <person name="Nusbaum C."/>
            <person name="Birren B."/>
        </authorList>
    </citation>
    <scope>NUCLEOTIDE SEQUENCE [LARGE SCALE GENOMIC DNA]</scope>
    <source>
        <strain evidence="1 2">VD154</strain>
    </source>
</reference>